<dbReference type="EMBL" id="VXIV02001831">
    <property type="protein sequence ID" value="KAF6029320.1"/>
    <property type="molecule type" value="Genomic_DNA"/>
</dbReference>
<evidence type="ECO:0000313" key="3">
    <source>
        <dbReference type="Proteomes" id="UP000593567"/>
    </source>
</evidence>
<comment type="caution">
    <text evidence="2">The sequence shown here is derived from an EMBL/GenBank/DDBJ whole genome shotgun (WGS) entry which is preliminary data.</text>
</comment>
<keyword evidence="3" id="KW-1185">Reference proteome</keyword>
<proteinExistence type="predicted"/>
<name>A0A7J7JSJ0_BUGNE</name>
<evidence type="ECO:0000313" key="2">
    <source>
        <dbReference type="EMBL" id="KAF6029320.1"/>
    </source>
</evidence>
<evidence type="ECO:0000256" key="1">
    <source>
        <dbReference type="SAM" id="Phobius"/>
    </source>
</evidence>
<keyword evidence="1" id="KW-0472">Membrane</keyword>
<sequence length="68" mass="7842">MDFYKMWQAHYFIFTFSVVGSAVEATPVSHSYMYKYQLVTQIMISVSLQSFAITGNNLTVMTILYVNN</sequence>
<keyword evidence="1" id="KW-1133">Transmembrane helix</keyword>
<dbReference type="AlphaFoldDB" id="A0A7J7JSJ0"/>
<organism evidence="2 3">
    <name type="scientific">Bugula neritina</name>
    <name type="common">Brown bryozoan</name>
    <name type="synonym">Sertularia neritina</name>
    <dbReference type="NCBI Taxonomy" id="10212"/>
    <lineage>
        <taxon>Eukaryota</taxon>
        <taxon>Metazoa</taxon>
        <taxon>Spiralia</taxon>
        <taxon>Lophotrochozoa</taxon>
        <taxon>Bryozoa</taxon>
        <taxon>Gymnolaemata</taxon>
        <taxon>Cheilostomatida</taxon>
        <taxon>Flustrina</taxon>
        <taxon>Buguloidea</taxon>
        <taxon>Bugulidae</taxon>
        <taxon>Bugula</taxon>
    </lineage>
</organism>
<feature type="transmembrane region" description="Helical" evidence="1">
    <location>
        <begin position="41"/>
        <end position="66"/>
    </location>
</feature>
<accession>A0A7J7JSJ0</accession>
<keyword evidence="1" id="KW-0812">Transmembrane</keyword>
<reference evidence="2" key="1">
    <citation type="submission" date="2020-06" db="EMBL/GenBank/DDBJ databases">
        <title>Draft genome of Bugula neritina, a colonial animal packing powerful symbionts and potential medicines.</title>
        <authorList>
            <person name="Rayko M."/>
        </authorList>
    </citation>
    <scope>NUCLEOTIDE SEQUENCE [LARGE SCALE GENOMIC DNA]</scope>
    <source>
        <strain evidence="2">Kwan_BN1</strain>
    </source>
</reference>
<dbReference type="Proteomes" id="UP000593567">
    <property type="component" value="Unassembled WGS sequence"/>
</dbReference>
<gene>
    <name evidence="2" type="ORF">EB796_012388</name>
</gene>
<protein>
    <submittedName>
        <fullName evidence="2">Uncharacterized protein</fullName>
    </submittedName>
</protein>